<protein>
    <submittedName>
        <fullName evidence="3">Uncharacterized protein</fullName>
    </submittedName>
</protein>
<sequence length="136" mass="15562">MARLAKKGPIVRGVLEHLVELFVLSSMREIDGRFAVSKKWKQWPNGLITAFATAAGPVNFIVTFCNCSDGIVPFELENTFTGERLKLRRLDVDEWRLVRCPSERDEAEWAEWEQEASGNFGADEGPENERWTREFG</sequence>
<proteinExistence type="predicted"/>
<dbReference type="Proteomes" id="UP000887572">
    <property type="component" value="Unplaced"/>
</dbReference>
<accession>A0A914IDK1</accession>
<keyword evidence="2" id="KW-1185">Reference proteome</keyword>
<feature type="compositionally biased region" description="Basic and acidic residues" evidence="1">
    <location>
        <begin position="127"/>
        <end position="136"/>
    </location>
</feature>
<evidence type="ECO:0000313" key="3">
    <source>
        <dbReference type="WBParaSite" id="Gr19_v10_g9620.t1"/>
    </source>
</evidence>
<evidence type="ECO:0000256" key="1">
    <source>
        <dbReference type="SAM" id="MobiDB-lite"/>
    </source>
</evidence>
<evidence type="ECO:0000313" key="2">
    <source>
        <dbReference type="Proteomes" id="UP000887572"/>
    </source>
</evidence>
<name>A0A914IDK1_GLORO</name>
<organism evidence="2 3">
    <name type="scientific">Globodera rostochiensis</name>
    <name type="common">Golden nematode worm</name>
    <name type="synonym">Heterodera rostochiensis</name>
    <dbReference type="NCBI Taxonomy" id="31243"/>
    <lineage>
        <taxon>Eukaryota</taxon>
        <taxon>Metazoa</taxon>
        <taxon>Ecdysozoa</taxon>
        <taxon>Nematoda</taxon>
        <taxon>Chromadorea</taxon>
        <taxon>Rhabditida</taxon>
        <taxon>Tylenchina</taxon>
        <taxon>Tylenchomorpha</taxon>
        <taxon>Tylenchoidea</taxon>
        <taxon>Heteroderidae</taxon>
        <taxon>Heteroderinae</taxon>
        <taxon>Globodera</taxon>
    </lineage>
</organism>
<feature type="region of interest" description="Disordered" evidence="1">
    <location>
        <begin position="113"/>
        <end position="136"/>
    </location>
</feature>
<dbReference type="AlphaFoldDB" id="A0A914IDK1"/>
<reference evidence="3" key="1">
    <citation type="submission" date="2022-11" db="UniProtKB">
        <authorList>
            <consortium name="WormBaseParasite"/>
        </authorList>
    </citation>
    <scope>IDENTIFICATION</scope>
</reference>
<dbReference type="WBParaSite" id="Gr19_v10_g9620.t1">
    <property type="protein sequence ID" value="Gr19_v10_g9620.t1"/>
    <property type="gene ID" value="Gr19_v10_g9620"/>
</dbReference>